<dbReference type="EMBL" id="CP036271">
    <property type="protein sequence ID" value="QDT54250.1"/>
    <property type="molecule type" value="Genomic_DNA"/>
</dbReference>
<feature type="transmembrane region" description="Helical" evidence="1">
    <location>
        <begin position="42"/>
        <end position="60"/>
    </location>
</feature>
<sequence>MPSLTESQSTEGEPARRWNMHQIAGLGCLAVALPCAWFSQPIAASLILCGVTSYSIGLLVKEKP</sequence>
<protein>
    <submittedName>
        <fullName evidence="2">Uncharacterized protein</fullName>
    </submittedName>
</protein>
<organism evidence="2 3">
    <name type="scientific">Caulifigura coniformis</name>
    <dbReference type="NCBI Taxonomy" id="2527983"/>
    <lineage>
        <taxon>Bacteria</taxon>
        <taxon>Pseudomonadati</taxon>
        <taxon>Planctomycetota</taxon>
        <taxon>Planctomycetia</taxon>
        <taxon>Planctomycetales</taxon>
        <taxon>Planctomycetaceae</taxon>
        <taxon>Caulifigura</taxon>
    </lineage>
</organism>
<dbReference type="InParanoid" id="A0A517SDQ2"/>
<keyword evidence="1" id="KW-1133">Transmembrane helix</keyword>
<keyword evidence="1" id="KW-0472">Membrane</keyword>
<dbReference type="KEGG" id="ccos:Pan44_22780"/>
<proteinExistence type="predicted"/>
<evidence type="ECO:0000313" key="2">
    <source>
        <dbReference type="EMBL" id="QDT54250.1"/>
    </source>
</evidence>
<evidence type="ECO:0000313" key="3">
    <source>
        <dbReference type="Proteomes" id="UP000315700"/>
    </source>
</evidence>
<accession>A0A517SDQ2</accession>
<dbReference type="AlphaFoldDB" id="A0A517SDQ2"/>
<evidence type="ECO:0000256" key="1">
    <source>
        <dbReference type="SAM" id="Phobius"/>
    </source>
</evidence>
<gene>
    <name evidence="2" type="ORF">Pan44_22780</name>
</gene>
<name>A0A517SDQ2_9PLAN</name>
<keyword evidence="3" id="KW-1185">Reference proteome</keyword>
<dbReference type="Proteomes" id="UP000315700">
    <property type="component" value="Chromosome"/>
</dbReference>
<reference evidence="2 3" key="1">
    <citation type="submission" date="2019-02" db="EMBL/GenBank/DDBJ databases">
        <title>Deep-cultivation of Planctomycetes and their phenomic and genomic characterization uncovers novel biology.</title>
        <authorList>
            <person name="Wiegand S."/>
            <person name="Jogler M."/>
            <person name="Boedeker C."/>
            <person name="Pinto D."/>
            <person name="Vollmers J."/>
            <person name="Rivas-Marin E."/>
            <person name="Kohn T."/>
            <person name="Peeters S.H."/>
            <person name="Heuer A."/>
            <person name="Rast P."/>
            <person name="Oberbeckmann S."/>
            <person name="Bunk B."/>
            <person name="Jeske O."/>
            <person name="Meyerdierks A."/>
            <person name="Storesund J.E."/>
            <person name="Kallscheuer N."/>
            <person name="Luecker S."/>
            <person name="Lage O.M."/>
            <person name="Pohl T."/>
            <person name="Merkel B.J."/>
            <person name="Hornburger P."/>
            <person name="Mueller R.-W."/>
            <person name="Bruemmer F."/>
            <person name="Labrenz M."/>
            <person name="Spormann A.M."/>
            <person name="Op den Camp H."/>
            <person name="Overmann J."/>
            <person name="Amann R."/>
            <person name="Jetten M.S.M."/>
            <person name="Mascher T."/>
            <person name="Medema M.H."/>
            <person name="Devos D.P."/>
            <person name="Kaster A.-K."/>
            <person name="Ovreas L."/>
            <person name="Rohde M."/>
            <person name="Galperin M.Y."/>
            <person name="Jogler C."/>
        </authorList>
    </citation>
    <scope>NUCLEOTIDE SEQUENCE [LARGE SCALE GENOMIC DNA]</scope>
    <source>
        <strain evidence="2 3">Pan44</strain>
    </source>
</reference>
<keyword evidence="1" id="KW-0812">Transmembrane</keyword>
<dbReference type="RefSeq" id="WP_145030126.1">
    <property type="nucleotide sequence ID" value="NZ_CP036271.1"/>
</dbReference>